<reference evidence="1 2" key="1">
    <citation type="submission" date="2020-02" db="EMBL/GenBank/DDBJ databases">
        <title>Comparative genomics of the hypocrealean fungal genus Beauvera.</title>
        <authorList>
            <person name="Showalter D.N."/>
            <person name="Bushley K.E."/>
            <person name="Rehner S.A."/>
        </authorList>
    </citation>
    <scope>NUCLEOTIDE SEQUENCE [LARGE SCALE GENOMIC DNA]</scope>
    <source>
        <strain evidence="1 2">ARSEF4384</strain>
    </source>
</reference>
<name>A0AAW0S2X0_9HYPO</name>
<dbReference type="AlphaFoldDB" id="A0AAW0S2X0"/>
<keyword evidence="2" id="KW-1185">Reference proteome</keyword>
<gene>
    <name evidence="1" type="ORF">G3M48_009030</name>
</gene>
<accession>A0AAW0S2X0</accession>
<evidence type="ECO:0000313" key="2">
    <source>
        <dbReference type="Proteomes" id="UP001397290"/>
    </source>
</evidence>
<evidence type="ECO:0000313" key="1">
    <source>
        <dbReference type="EMBL" id="KAK8148820.1"/>
    </source>
</evidence>
<dbReference type="Proteomes" id="UP001397290">
    <property type="component" value="Unassembled WGS sequence"/>
</dbReference>
<protein>
    <submittedName>
        <fullName evidence="1">Uncharacterized protein</fullName>
    </submittedName>
</protein>
<organism evidence="1 2">
    <name type="scientific">Beauveria asiatica</name>
    <dbReference type="NCBI Taxonomy" id="1069075"/>
    <lineage>
        <taxon>Eukaryota</taxon>
        <taxon>Fungi</taxon>
        <taxon>Dikarya</taxon>
        <taxon>Ascomycota</taxon>
        <taxon>Pezizomycotina</taxon>
        <taxon>Sordariomycetes</taxon>
        <taxon>Hypocreomycetidae</taxon>
        <taxon>Hypocreales</taxon>
        <taxon>Cordycipitaceae</taxon>
        <taxon>Beauveria</taxon>
    </lineage>
</organism>
<dbReference type="EMBL" id="JAAHCF010000071">
    <property type="protein sequence ID" value="KAK8148820.1"/>
    <property type="molecule type" value="Genomic_DNA"/>
</dbReference>
<comment type="caution">
    <text evidence="1">The sequence shown here is derived from an EMBL/GenBank/DDBJ whole genome shotgun (WGS) entry which is preliminary data.</text>
</comment>
<sequence length="182" mass="20319">MGKVATEVTTRNEVRARIAEGGWEVIYGKLFNEFDILEFIISIPTGTVGVWVAEQVQAQLQKFSQSLRDVSPDVVDEATNFLTALMKGKSAGEADFHGLGVKGGFATYNRWMEWRLFGKLVGRHSLPNNHQPYIAIRVTKPLPPKGTDLTALHDQIDSSEVMIESEKPTLPLYLVHPRTQNV</sequence>
<proteinExistence type="predicted"/>